<protein>
    <submittedName>
        <fullName evidence="1">Helix-turn-helix domain-containing protein</fullName>
    </submittedName>
</protein>
<dbReference type="AlphaFoldDB" id="A0A921HBM4"/>
<reference evidence="1" key="2">
    <citation type="submission" date="2021-09" db="EMBL/GenBank/DDBJ databases">
        <authorList>
            <person name="Gilroy R."/>
        </authorList>
    </citation>
    <scope>NUCLEOTIDE SEQUENCE</scope>
    <source>
        <strain evidence="1">ChiHjej11B10-15683</strain>
    </source>
</reference>
<dbReference type="Proteomes" id="UP000749334">
    <property type="component" value="Unassembled WGS sequence"/>
</dbReference>
<evidence type="ECO:0000313" key="1">
    <source>
        <dbReference type="EMBL" id="HJF74606.1"/>
    </source>
</evidence>
<comment type="caution">
    <text evidence="1">The sequence shown here is derived from an EMBL/GenBank/DDBJ whole genome shotgun (WGS) entry which is preliminary data.</text>
</comment>
<dbReference type="EMBL" id="DYVQ01000084">
    <property type="protein sequence ID" value="HJF74606.1"/>
    <property type="molecule type" value="Genomic_DNA"/>
</dbReference>
<evidence type="ECO:0000313" key="2">
    <source>
        <dbReference type="Proteomes" id="UP000749334"/>
    </source>
</evidence>
<gene>
    <name evidence="1" type="ORF">K8W15_10580</name>
</gene>
<accession>A0A921HBM4</accession>
<name>A0A921HBM4_9PAST</name>
<organism evidence="1 2">
    <name type="scientific">Gallibacterium anatis</name>
    <dbReference type="NCBI Taxonomy" id="750"/>
    <lineage>
        <taxon>Bacteria</taxon>
        <taxon>Pseudomonadati</taxon>
        <taxon>Pseudomonadota</taxon>
        <taxon>Gammaproteobacteria</taxon>
        <taxon>Pasteurellales</taxon>
        <taxon>Pasteurellaceae</taxon>
        <taxon>Gallibacterium</taxon>
    </lineage>
</organism>
<reference evidence="1" key="1">
    <citation type="journal article" date="2021" name="PeerJ">
        <title>Extensive microbial diversity within the chicken gut microbiome revealed by metagenomics and culture.</title>
        <authorList>
            <person name="Gilroy R."/>
            <person name="Ravi A."/>
            <person name="Getino M."/>
            <person name="Pursley I."/>
            <person name="Horton D.L."/>
            <person name="Alikhan N.F."/>
            <person name="Baker D."/>
            <person name="Gharbi K."/>
            <person name="Hall N."/>
            <person name="Watson M."/>
            <person name="Adriaenssens E.M."/>
            <person name="Foster-Nyarko E."/>
            <person name="Jarju S."/>
            <person name="Secka A."/>
            <person name="Antonio M."/>
            <person name="Oren A."/>
            <person name="Chaudhuri R.R."/>
            <person name="La Ragione R."/>
            <person name="Hildebrand F."/>
            <person name="Pallen M.J."/>
        </authorList>
    </citation>
    <scope>NUCLEOTIDE SEQUENCE</scope>
    <source>
        <strain evidence="1">ChiHjej11B10-15683</strain>
    </source>
</reference>
<sequence length="41" mass="4793">MNTSHKHLILTESEKIMVLYAKQCTILNLARHFKRHKSAIS</sequence>
<proteinExistence type="predicted"/>